<keyword evidence="1" id="KW-0812">Transmembrane</keyword>
<evidence type="ECO:0000313" key="2">
    <source>
        <dbReference type="EMBL" id="MFC4110050.1"/>
    </source>
</evidence>
<reference evidence="3" key="1">
    <citation type="journal article" date="2019" name="Int. J. Syst. Evol. Microbiol.">
        <title>The Global Catalogue of Microorganisms (GCM) 10K type strain sequencing project: providing services to taxonomists for standard genome sequencing and annotation.</title>
        <authorList>
            <consortium name="The Broad Institute Genomics Platform"/>
            <consortium name="The Broad Institute Genome Sequencing Center for Infectious Disease"/>
            <person name="Wu L."/>
            <person name="Ma J."/>
        </authorList>
    </citation>
    <scope>NUCLEOTIDE SEQUENCE [LARGE SCALE GENOMIC DNA]</scope>
    <source>
        <strain evidence="3">2902at01</strain>
    </source>
</reference>
<dbReference type="Proteomes" id="UP001595868">
    <property type="component" value="Unassembled WGS sequence"/>
</dbReference>
<dbReference type="RefSeq" id="WP_377552177.1">
    <property type="nucleotide sequence ID" value="NZ_JBHSBN010000032.1"/>
</dbReference>
<accession>A0ABV8KV59</accession>
<name>A0ABV8KV59_9ACTN</name>
<evidence type="ECO:0000313" key="3">
    <source>
        <dbReference type="Proteomes" id="UP001595868"/>
    </source>
</evidence>
<feature type="transmembrane region" description="Helical" evidence="1">
    <location>
        <begin position="34"/>
        <end position="50"/>
    </location>
</feature>
<evidence type="ECO:0000256" key="1">
    <source>
        <dbReference type="SAM" id="Phobius"/>
    </source>
</evidence>
<organism evidence="2 3">
    <name type="scientific">Micromonospora zhanjiangensis</name>
    <dbReference type="NCBI Taxonomy" id="1522057"/>
    <lineage>
        <taxon>Bacteria</taxon>
        <taxon>Bacillati</taxon>
        <taxon>Actinomycetota</taxon>
        <taxon>Actinomycetes</taxon>
        <taxon>Micromonosporales</taxon>
        <taxon>Micromonosporaceae</taxon>
        <taxon>Micromonospora</taxon>
    </lineage>
</organism>
<dbReference type="EMBL" id="JBHSBN010000032">
    <property type="protein sequence ID" value="MFC4110050.1"/>
    <property type="molecule type" value="Genomic_DNA"/>
</dbReference>
<keyword evidence="3" id="KW-1185">Reference proteome</keyword>
<comment type="caution">
    <text evidence="2">The sequence shown here is derived from an EMBL/GenBank/DDBJ whole genome shotgun (WGS) entry which is preliminary data.</text>
</comment>
<proteinExistence type="predicted"/>
<gene>
    <name evidence="2" type="ORF">ACFOX0_29515</name>
</gene>
<evidence type="ECO:0008006" key="4">
    <source>
        <dbReference type="Google" id="ProtNLM"/>
    </source>
</evidence>
<keyword evidence="1" id="KW-0472">Membrane</keyword>
<protein>
    <recommendedName>
        <fullName evidence="4">MYXO-CTERM domain-containing protein</fullName>
    </recommendedName>
</protein>
<sequence>MKNRGIRTIVALAVGLAVVYFGSANRDGDRVSNSVLLLAAAAALIVWFATKPSANTPVK</sequence>
<keyword evidence="1" id="KW-1133">Transmembrane helix</keyword>